<evidence type="ECO:0000256" key="3">
    <source>
        <dbReference type="PROSITE-ProRule" id="PRU00339"/>
    </source>
</evidence>
<dbReference type="Pfam" id="PF13431">
    <property type="entry name" value="TPR_17"/>
    <property type="match status" value="1"/>
</dbReference>
<keyword evidence="1" id="KW-0677">Repeat</keyword>
<feature type="repeat" description="TPR" evidence="3">
    <location>
        <begin position="702"/>
        <end position="735"/>
    </location>
</feature>
<dbReference type="InterPro" id="IPR039226">
    <property type="entry name" value="Ski3/TTC37"/>
</dbReference>
<keyword evidence="2 3" id="KW-0802">TPR repeat</keyword>
<dbReference type="PANTHER" id="PTHR15704:SF7">
    <property type="entry name" value="SUPERKILLER COMPLEX PROTEIN 3"/>
    <property type="match status" value="1"/>
</dbReference>
<keyword evidence="4" id="KW-0175">Coiled coil</keyword>
<dbReference type="GO" id="GO:0006401">
    <property type="term" value="P:RNA catabolic process"/>
    <property type="evidence" value="ECO:0007669"/>
    <property type="project" value="InterPro"/>
</dbReference>
<dbReference type="SUPFAM" id="SSF48452">
    <property type="entry name" value="TPR-like"/>
    <property type="match status" value="4"/>
</dbReference>
<evidence type="ECO:0000256" key="2">
    <source>
        <dbReference type="ARBA" id="ARBA00022803"/>
    </source>
</evidence>
<dbReference type="InterPro" id="IPR019734">
    <property type="entry name" value="TPR_rpt"/>
</dbReference>
<comment type="caution">
    <text evidence="5">The sequence shown here is derived from an EMBL/GenBank/DDBJ whole genome shotgun (WGS) entry which is preliminary data.</text>
</comment>
<dbReference type="SUPFAM" id="SSF81901">
    <property type="entry name" value="HCP-like"/>
    <property type="match status" value="1"/>
</dbReference>
<evidence type="ECO:0000313" key="6">
    <source>
        <dbReference type="Proteomes" id="UP000245119"/>
    </source>
</evidence>
<evidence type="ECO:0000256" key="4">
    <source>
        <dbReference type="SAM" id="Coils"/>
    </source>
</evidence>
<organism evidence="5 6">
    <name type="scientific">Pomacea canaliculata</name>
    <name type="common">Golden apple snail</name>
    <dbReference type="NCBI Taxonomy" id="400727"/>
    <lineage>
        <taxon>Eukaryota</taxon>
        <taxon>Metazoa</taxon>
        <taxon>Spiralia</taxon>
        <taxon>Lophotrochozoa</taxon>
        <taxon>Mollusca</taxon>
        <taxon>Gastropoda</taxon>
        <taxon>Caenogastropoda</taxon>
        <taxon>Architaenioglossa</taxon>
        <taxon>Ampullarioidea</taxon>
        <taxon>Ampullariidae</taxon>
        <taxon>Pomacea</taxon>
    </lineage>
</organism>
<dbReference type="PROSITE" id="PS50005">
    <property type="entry name" value="TPR"/>
    <property type="match status" value="2"/>
</dbReference>
<evidence type="ECO:0008006" key="7">
    <source>
        <dbReference type="Google" id="ProtNLM"/>
    </source>
</evidence>
<accession>A0A2T7NFW0</accession>
<evidence type="ECO:0000313" key="5">
    <source>
        <dbReference type="EMBL" id="PVD20045.1"/>
    </source>
</evidence>
<proteinExistence type="predicted"/>
<reference evidence="5 6" key="1">
    <citation type="submission" date="2018-04" db="EMBL/GenBank/DDBJ databases">
        <title>The genome of golden apple snail Pomacea canaliculata provides insight into stress tolerance and invasive adaptation.</title>
        <authorList>
            <person name="Liu C."/>
            <person name="Liu B."/>
            <person name="Ren Y."/>
            <person name="Zhang Y."/>
            <person name="Wang H."/>
            <person name="Li S."/>
            <person name="Jiang F."/>
            <person name="Yin L."/>
            <person name="Zhang G."/>
            <person name="Qian W."/>
            <person name="Fan W."/>
        </authorList>
    </citation>
    <scope>NUCLEOTIDE SEQUENCE [LARGE SCALE GENOMIC DNA]</scope>
    <source>
        <strain evidence="5">SZHN2017</strain>
        <tissue evidence="5">Muscle</tissue>
    </source>
</reference>
<dbReference type="OrthoDB" id="421075at2759"/>
<feature type="coiled-coil region" evidence="4">
    <location>
        <begin position="85"/>
        <end position="112"/>
    </location>
</feature>
<evidence type="ECO:0000256" key="1">
    <source>
        <dbReference type="ARBA" id="ARBA00022737"/>
    </source>
</evidence>
<gene>
    <name evidence="5" type="ORF">C0Q70_20539</name>
</gene>
<dbReference type="InterPro" id="IPR011990">
    <property type="entry name" value="TPR-like_helical_dom_sf"/>
</dbReference>
<dbReference type="Proteomes" id="UP000245119">
    <property type="component" value="Linkage Group LG13"/>
</dbReference>
<feature type="repeat" description="TPR" evidence="3">
    <location>
        <begin position="466"/>
        <end position="499"/>
    </location>
</feature>
<dbReference type="EMBL" id="PZQS01000013">
    <property type="protein sequence ID" value="PVD20045.1"/>
    <property type="molecule type" value="Genomic_DNA"/>
</dbReference>
<dbReference type="SMART" id="SM00028">
    <property type="entry name" value="TPR"/>
    <property type="match status" value="9"/>
</dbReference>
<protein>
    <recommendedName>
        <fullName evidence="7">Tetratricopeptide repeat protein 37</fullName>
    </recommendedName>
</protein>
<dbReference type="STRING" id="400727.A0A2T7NFW0"/>
<dbReference type="Gene3D" id="1.25.40.10">
    <property type="entry name" value="Tetratricopeptide repeat domain"/>
    <property type="match status" value="4"/>
</dbReference>
<name>A0A2T7NFW0_POMCA</name>
<dbReference type="PANTHER" id="PTHR15704">
    <property type="entry name" value="SUPERKILLER 3 PROTEIN-RELATED"/>
    <property type="match status" value="1"/>
</dbReference>
<keyword evidence="6" id="KW-1185">Reference proteome</keyword>
<dbReference type="GO" id="GO:0055087">
    <property type="term" value="C:Ski complex"/>
    <property type="evidence" value="ECO:0007669"/>
    <property type="project" value="InterPro"/>
</dbReference>
<dbReference type="Pfam" id="PF13432">
    <property type="entry name" value="TPR_16"/>
    <property type="match status" value="1"/>
</dbReference>
<sequence length="1367" mass="152582">MTSIGSDLITGFSHFPPVALSGFLKDYLPALSMYQTLMKELDPGTKRTETIQQMVILLKSQQLLTPDQQELLLSGLQELLHADNIDASDTELEELTNNYLKLVRKNKQEQLDSECSQLIKHFPTLSAPREVKLLLLLDQQMGKVQKDNEKTKKMEEIEDLISTLTEQRKSLNSAELILAQGYLALNKDSATIALDYLKKGVNVKPDLFCGHFYLAQCLHKLHEDVSCLKTCNDALTLLSKKSRIVTTNINDAVQHLFLLAAHCCYQQGTKYSLAQSLEYLDKLTEDTEETLVLRAYIMLSLGDSDELKACIEKLETSNSTEVRALQSWIAFKNKEYTAAVTGLEKCVAEDPNNALYLLRLGCALWELRNTSQTDRLQDRCFNLLLKAAKLDPYQSHTFLYLGHFYRELKNDQQRARKCYQKAFALNSNNEEAGAALCDMMAESGEEDNVKTLLENVTATAAAGCSKWAWLRLGLSQVRTGDSTNAIASFQSALRADPSDDFIQTLLTVFVSLGETYLLMSRRFLDQCLTGLALDHCQQAITCLTRAATQRPDLSCLWKLLGDCCTLLQGVNSRTFSICVPRRLCQATSADDKDVISIGKLEMLELATKCYGKALKILPENSSLWHDFGISFYYQCCQLKSSSEAKLLVEKSISVLKKAVSLEPTDPTHWTALGVVAASRYAKNYSLAQHCFIKSIECESNNAVAWTNLGTVYLQNDNFKLAHEAFKVAQNQNPEYITSWIGQGLIGEIVAHEDAMDLFRHTTDIGVHMESCIGYGHWVITTLLDVTNQHTPAFQYCIKQMAAIPVAVTALTRFTRLNESDPWAHNMLALLLEHQGLLVSAEDSLHKAVELLKESGIAEVKCHQSQTEFSQVAKECEKSATFTDLCQFGLLLYCAGKLTDSYRVYQLALSMATSDTDKSDVYAALGMVAFKCQDLNGAKTALFTGYQICPSSVRGLLALCALGMVQMDLDLIEATLKELSDLDGAGEAVAYVQQLLQQHQGLAGLWLLAARVAFQHLKDGALALTFTKEAVSRGSPNHQDALQCLSMAQLQLGKHNIRKAHENALSAAQKAYHINPDSVSNTCLLVSALHGKAVIQHVMRGETTLIDYERRLLDQVLTSPDLSPALMCWCLKQKSVAQILTMDMSGVLETIRKISENFPEEQLYSSVLECVVNNKHNELEALVLRNDSDFFFWQILLKGLVNEEKYSEAGILMRQALQKARGESNLQVKQVCVAYIAWLAAQQLLVDSGKKGHIDEEALNAELEEAVQTIAQLSDQPYTAMQLLQALVHITDNQRQGKKKQKHHFANVLQPGLPLSNLEIEVSLARRGVIYFLHTTRKDPELLQELLLEAEETGDRDTMTFYEKLIHG</sequence>